<dbReference type="PANTHER" id="PTHR45903">
    <property type="entry name" value="GLUTAMATE-RICH WD REPEAT-CONTAINING PROTEIN 1"/>
    <property type="match status" value="1"/>
</dbReference>
<dbReference type="Gene3D" id="2.130.10.10">
    <property type="entry name" value="YVTN repeat-like/Quinoprotein amine dehydrogenase"/>
    <property type="match status" value="1"/>
</dbReference>
<gene>
    <name evidence="9" type="ORF">PLOB_00016477</name>
</gene>
<evidence type="ECO:0000256" key="7">
    <source>
        <dbReference type="SAM" id="MobiDB-lite"/>
    </source>
</evidence>
<dbReference type="Proteomes" id="UP001159405">
    <property type="component" value="Unassembled WGS sequence"/>
</dbReference>
<proteinExistence type="predicted"/>
<evidence type="ECO:0000256" key="6">
    <source>
        <dbReference type="PROSITE-ProRule" id="PRU00221"/>
    </source>
</evidence>
<keyword evidence="2 6" id="KW-0853">WD repeat</keyword>
<comment type="subcellular location">
    <subcellularLocation>
        <location evidence="1">Nucleus</location>
    </subcellularLocation>
</comment>
<dbReference type="EMBL" id="CALNXK010000002">
    <property type="protein sequence ID" value="CAH3033372.1"/>
    <property type="molecule type" value="Genomic_DNA"/>
</dbReference>
<evidence type="ECO:0000256" key="2">
    <source>
        <dbReference type="ARBA" id="ARBA00022574"/>
    </source>
</evidence>
<dbReference type="InterPro" id="IPR036322">
    <property type="entry name" value="WD40_repeat_dom_sf"/>
</dbReference>
<dbReference type="PROSITE" id="PS50082">
    <property type="entry name" value="WD_REPEATS_2"/>
    <property type="match status" value="3"/>
</dbReference>
<evidence type="ECO:0000256" key="4">
    <source>
        <dbReference type="ARBA" id="ARBA00023242"/>
    </source>
</evidence>
<dbReference type="InterPro" id="IPR051972">
    <property type="entry name" value="Glutamate-rich_WD_repeat"/>
</dbReference>
<keyword evidence="10" id="KW-1185">Reference proteome</keyword>
<evidence type="ECO:0000259" key="8">
    <source>
        <dbReference type="Pfam" id="PF12265"/>
    </source>
</evidence>
<dbReference type="SUPFAM" id="SSF50978">
    <property type="entry name" value="WD40 repeat-like"/>
    <property type="match status" value="1"/>
</dbReference>
<evidence type="ECO:0000256" key="3">
    <source>
        <dbReference type="ARBA" id="ARBA00022737"/>
    </source>
</evidence>
<sequence length="468" mass="52121">MADEECVEGSGGEEMEIYDNDEGDDDSDGGIEVDDENDEETMLPGKEESSSEKKKSKGKMKKKEEKKEVFLPGDEMEEGDELTYDKSAYEMYHAAQTNAPCLSFDVIPDNLGDSRTEFPMTAYIVAGTQAAPGKQNHVIVMKMSQLDKTISNDEDSDSDDELLDEEPDLDTAMLNHSGGVNRIRYSSIPERHIVASWSERGQVHIWDVSQQVISVDNPAILAGPSHAKDFKPLFTFDGHQTEGFAMDWSSTVCGRLATGDCKRNIHLWSAVEGGSWHVDQRPYNSHTDSVEDIQWSPNEQNVFASCSVDKTIRIWDARAKPSKACMLTTQAHEADVNVISWNRNEPFIVSGGDDGVIKVWDLRQFQSGVSVAVFKHHTAPITSVEWHHTDSSVFAASGSDNQVTLWDLAVEQDNDTEGEGRHLDVPPQLLFIHMGQKDVKEVHWHRQLPGVMISTAESGFNIFKTISV</sequence>
<dbReference type="SMART" id="SM00320">
    <property type="entry name" value="WD40"/>
    <property type="match status" value="5"/>
</dbReference>
<dbReference type="PRINTS" id="PR00320">
    <property type="entry name" value="GPROTEINBRPT"/>
</dbReference>
<protein>
    <recommendedName>
        <fullName evidence="5">Glutamate-rich WD repeat-containing protein 1</fullName>
    </recommendedName>
</protein>
<feature type="repeat" description="WD" evidence="6">
    <location>
        <begin position="283"/>
        <end position="316"/>
    </location>
</feature>
<dbReference type="PROSITE" id="PS50294">
    <property type="entry name" value="WD_REPEATS_REGION"/>
    <property type="match status" value="3"/>
</dbReference>
<reference evidence="9 10" key="1">
    <citation type="submission" date="2022-05" db="EMBL/GenBank/DDBJ databases">
        <authorList>
            <consortium name="Genoscope - CEA"/>
            <person name="William W."/>
        </authorList>
    </citation>
    <scope>NUCLEOTIDE SEQUENCE [LARGE SCALE GENOMIC DNA]</scope>
</reference>
<dbReference type="Pfam" id="PF12265">
    <property type="entry name" value="CAF1C_H4-bd"/>
    <property type="match status" value="1"/>
</dbReference>
<feature type="repeat" description="WD" evidence="6">
    <location>
        <begin position="374"/>
        <end position="416"/>
    </location>
</feature>
<keyword evidence="4" id="KW-0539">Nucleus</keyword>
<evidence type="ECO:0000256" key="5">
    <source>
        <dbReference type="ARBA" id="ARBA00040876"/>
    </source>
</evidence>
<feature type="compositionally biased region" description="Acidic residues" evidence="7">
    <location>
        <begin position="1"/>
        <end position="41"/>
    </location>
</feature>
<evidence type="ECO:0000313" key="10">
    <source>
        <dbReference type="Proteomes" id="UP001159405"/>
    </source>
</evidence>
<dbReference type="PROSITE" id="PS00678">
    <property type="entry name" value="WD_REPEATS_1"/>
    <property type="match status" value="1"/>
</dbReference>
<keyword evidence="3" id="KW-0677">Repeat</keyword>
<dbReference type="InterPro" id="IPR020472">
    <property type="entry name" value="WD40_PAC1"/>
</dbReference>
<feature type="domain" description="Histone-binding protein RBBP4-like N-terminal" evidence="8">
    <location>
        <begin position="81"/>
        <end position="146"/>
    </location>
</feature>
<dbReference type="InterPro" id="IPR001680">
    <property type="entry name" value="WD40_rpt"/>
</dbReference>
<dbReference type="InterPro" id="IPR019775">
    <property type="entry name" value="WD40_repeat_CS"/>
</dbReference>
<dbReference type="PANTHER" id="PTHR45903:SF1">
    <property type="entry name" value="GLUTAMATE-RICH WD REPEAT-CONTAINING PROTEIN 1"/>
    <property type="match status" value="1"/>
</dbReference>
<name>A0ABN8MUM4_9CNID</name>
<feature type="region of interest" description="Disordered" evidence="7">
    <location>
        <begin position="1"/>
        <end position="74"/>
    </location>
</feature>
<comment type="caution">
    <text evidence="9">The sequence shown here is derived from an EMBL/GenBank/DDBJ whole genome shotgun (WGS) entry which is preliminary data.</text>
</comment>
<feature type="repeat" description="WD" evidence="6">
    <location>
        <begin position="329"/>
        <end position="363"/>
    </location>
</feature>
<dbReference type="Pfam" id="PF00400">
    <property type="entry name" value="WD40"/>
    <property type="match status" value="3"/>
</dbReference>
<evidence type="ECO:0000256" key="1">
    <source>
        <dbReference type="ARBA" id="ARBA00004123"/>
    </source>
</evidence>
<dbReference type="InterPro" id="IPR015943">
    <property type="entry name" value="WD40/YVTN_repeat-like_dom_sf"/>
</dbReference>
<organism evidence="9 10">
    <name type="scientific">Porites lobata</name>
    <dbReference type="NCBI Taxonomy" id="104759"/>
    <lineage>
        <taxon>Eukaryota</taxon>
        <taxon>Metazoa</taxon>
        <taxon>Cnidaria</taxon>
        <taxon>Anthozoa</taxon>
        <taxon>Hexacorallia</taxon>
        <taxon>Scleractinia</taxon>
        <taxon>Fungiina</taxon>
        <taxon>Poritidae</taxon>
        <taxon>Porites</taxon>
    </lineage>
</organism>
<accession>A0ABN8MUM4</accession>
<dbReference type="InterPro" id="IPR022052">
    <property type="entry name" value="Histone-bd_RBBP4-like_N"/>
</dbReference>
<evidence type="ECO:0000313" key="9">
    <source>
        <dbReference type="EMBL" id="CAH3033372.1"/>
    </source>
</evidence>